<protein>
    <submittedName>
        <fullName evidence="2">Uncharacterized protein</fullName>
    </submittedName>
</protein>
<reference evidence="2" key="2">
    <citation type="submission" date="2020-09" db="EMBL/GenBank/DDBJ databases">
        <title>Reference genome assembly for Australian Ascochyta lentis isolate Al4.</title>
        <authorList>
            <person name="Lee R.C."/>
            <person name="Farfan-Caceres L.M."/>
            <person name="Debler J.W."/>
            <person name="Williams A.H."/>
            <person name="Henares B.M."/>
        </authorList>
    </citation>
    <scope>NUCLEOTIDE SEQUENCE</scope>
    <source>
        <strain evidence="2">Al4</strain>
    </source>
</reference>
<proteinExistence type="predicted"/>
<comment type="caution">
    <text evidence="2">The sequence shown here is derived from an EMBL/GenBank/DDBJ whole genome shotgun (WGS) entry which is preliminary data.</text>
</comment>
<dbReference type="AlphaFoldDB" id="A0A8H7J7J2"/>
<feature type="chain" id="PRO_5034551473" evidence="1">
    <location>
        <begin position="23"/>
        <end position="258"/>
    </location>
</feature>
<feature type="signal peptide" evidence="1">
    <location>
        <begin position="1"/>
        <end position="22"/>
    </location>
</feature>
<reference evidence="2" key="1">
    <citation type="submission" date="2018-12" db="EMBL/GenBank/DDBJ databases">
        <authorList>
            <person name="Syme R.A."/>
            <person name="Farfan-Caceres L."/>
            <person name="Lichtenzveig J."/>
        </authorList>
    </citation>
    <scope>NUCLEOTIDE SEQUENCE</scope>
    <source>
        <strain evidence="2">Al4</strain>
    </source>
</reference>
<dbReference type="OrthoDB" id="2141514at2759"/>
<evidence type="ECO:0000313" key="3">
    <source>
        <dbReference type="Proteomes" id="UP000651452"/>
    </source>
</evidence>
<name>A0A8H7J7J2_9PLEO</name>
<keyword evidence="3" id="KW-1185">Reference proteome</keyword>
<dbReference type="Gene3D" id="3.40.50.1820">
    <property type="entry name" value="alpha/beta hydrolase"/>
    <property type="match status" value="1"/>
</dbReference>
<keyword evidence="1" id="KW-0732">Signal</keyword>
<evidence type="ECO:0000313" key="2">
    <source>
        <dbReference type="EMBL" id="KAF9699540.1"/>
    </source>
</evidence>
<dbReference type="InterPro" id="IPR029058">
    <property type="entry name" value="AB_hydrolase_fold"/>
</dbReference>
<accession>A0A8H7J7J2</accession>
<dbReference type="Proteomes" id="UP000651452">
    <property type="component" value="Unassembled WGS sequence"/>
</dbReference>
<gene>
    <name evidence="2" type="ORF">EKO04_002665</name>
</gene>
<sequence length="258" mass="27004">MGGIPFLYLTSTIMAAITPAASLTTRQISATGPYAPKTTTSTLLPSHTIYQPSDLSAVPDSLPVVIWGNDACNSTSAKDPYKALNEELASWGAMVFACGPPTPVLALLESDAGKEAWENVDADKIAENPLVLSLAVLDVKHALSTEETRAVVANATKPVFWFSAESAGLVTLDQGKMGVRADFDAVAKGVPAWYGALPGVDGEVLGEGAAGKMGRAGRFWTQWMVGGNQTASEFFVDAAGAESEGWTVVRKGLDVLVL</sequence>
<dbReference type="EMBL" id="RZGK01000004">
    <property type="protein sequence ID" value="KAF9699540.1"/>
    <property type="molecule type" value="Genomic_DNA"/>
</dbReference>
<organism evidence="2 3">
    <name type="scientific">Ascochyta lentis</name>
    <dbReference type="NCBI Taxonomy" id="205686"/>
    <lineage>
        <taxon>Eukaryota</taxon>
        <taxon>Fungi</taxon>
        <taxon>Dikarya</taxon>
        <taxon>Ascomycota</taxon>
        <taxon>Pezizomycotina</taxon>
        <taxon>Dothideomycetes</taxon>
        <taxon>Pleosporomycetidae</taxon>
        <taxon>Pleosporales</taxon>
        <taxon>Pleosporineae</taxon>
        <taxon>Didymellaceae</taxon>
        <taxon>Ascochyta</taxon>
    </lineage>
</organism>
<evidence type="ECO:0000256" key="1">
    <source>
        <dbReference type="SAM" id="SignalP"/>
    </source>
</evidence>